<dbReference type="InterPro" id="IPR028276">
    <property type="entry name" value="Imm68"/>
</dbReference>
<sequence length="167" mass="19345">MYIERWWGEYIGGTDDTYTLIDYFVSREFELDIPAEINVKNILRDFQLTNAWEIKDLRQTKDIYFINDNGHRHDIGCAINLLMDVTAIILECQKNGKVHLTDLDGGIMDKDAVISLKAEKEELALLKKMLGDFIHHPLSYDLAELCPEDDMSEIAKQCKEIMTELNM</sequence>
<dbReference type="EMBL" id="LGUG01000004">
    <property type="protein sequence ID" value="KON97651.1"/>
    <property type="molecule type" value="Genomic_DNA"/>
</dbReference>
<dbReference type="OrthoDB" id="4827574at2"/>
<keyword evidence="3" id="KW-1185">Reference proteome</keyword>
<dbReference type="STRING" id="47500.AF333_21610"/>
<organism evidence="1 3">
    <name type="scientific">Aneurinibacillus migulanus</name>
    <name type="common">Bacillus migulanus</name>
    <dbReference type="NCBI Taxonomy" id="47500"/>
    <lineage>
        <taxon>Bacteria</taxon>
        <taxon>Bacillati</taxon>
        <taxon>Bacillota</taxon>
        <taxon>Bacilli</taxon>
        <taxon>Bacillales</taxon>
        <taxon>Paenibacillaceae</taxon>
        <taxon>Aneurinibacillus group</taxon>
        <taxon>Aneurinibacillus</taxon>
    </lineage>
</organism>
<accession>A0A0D1W6M1</accession>
<dbReference type="Pfam" id="PF15583">
    <property type="entry name" value="Imm68"/>
    <property type="match status" value="1"/>
</dbReference>
<dbReference type="GeneID" id="42307734"/>
<dbReference type="Proteomes" id="UP000037269">
    <property type="component" value="Unassembled WGS sequence"/>
</dbReference>
<dbReference type="PATRIC" id="fig|47500.8.peg.950"/>
<gene>
    <name evidence="1" type="ORF">AF333_21610</name>
    <name evidence="2" type="ORF">SAMN04487909_11680</name>
</gene>
<dbReference type="Proteomes" id="UP000182836">
    <property type="component" value="Unassembled WGS sequence"/>
</dbReference>
<evidence type="ECO:0000313" key="1">
    <source>
        <dbReference type="EMBL" id="KON97651.1"/>
    </source>
</evidence>
<reference evidence="1 3" key="1">
    <citation type="submission" date="2015-07" db="EMBL/GenBank/DDBJ databases">
        <title>Fjat-14205 dsm 2895.</title>
        <authorList>
            <person name="Liu B."/>
            <person name="Wang J."/>
            <person name="Zhu Y."/>
            <person name="Liu G."/>
            <person name="Chen Q."/>
            <person name="Chen Z."/>
            <person name="Lan J."/>
            <person name="Che J."/>
            <person name="Ge C."/>
            <person name="Shi H."/>
            <person name="Pan Z."/>
            <person name="Liu X."/>
        </authorList>
    </citation>
    <scope>NUCLEOTIDE SEQUENCE [LARGE SCALE GENOMIC DNA]</scope>
    <source>
        <strain evidence="1 3">DSM 2895</strain>
    </source>
</reference>
<protein>
    <submittedName>
        <fullName evidence="2">Immunity protein 68</fullName>
    </submittedName>
</protein>
<proteinExistence type="predicted"/>
<name>A0A0D1W6M1_ANEMI</name>
<dbReference type="AlphaFoldDB" id="A0A0D1W6M1"/>
<dbReference type="RefSeq" id="WP_043066811.1">
    <property type="nucleotide sequence ID" value="NZ_BJOA01000291.1"/>
</dbReference>
<evidence type="ECO:0000313" key="4">
    <source>
        <dbReference type="Proteomes" id="UP000182836"/>
    </source>
</evidence>
<dbReference type="EMBL" id="FNED01000016">
    <property type="protein sequence ID" value="SDJ36325.1"/>
    <property type="molecule type" value="Genomic_DNA"/>
</dbReference>
<evidence type="ECO:0000313" key="2">
    <source>
        <dbReference type="EMBL" id="SDJ36325.1"/>
    </source>
</evidence>
<reference evidence="2 4" key="2">
    <citation type="submission" date="2016-10" db="EMBL/GenBank/DDBJ databases">
        <authorList>
            <person name="de Groot N.N."/>
        </authorList>
    </citation>
    <scope>NUCLEOTIDE SEQUENCE [LARGE SCALE GENOMIC DNA]</scope>
    <source>
        <strain evidence="2 4">DSM 2895</strain>
    </source>
</reference>
<evidence type="ECO:0000313" key="3">
    <source>
        <dbReference type="Proteomes" id="UP000037269"/>
    </source>
</evidence>